<comment type="caution">
    <text evidence="2">The sequence shown here is derived from an EMBL/GenBank/DDBJ whole genome shotgun (WGS) entry which is preliminary data.</text>
</comment>
<proteinExistence type="predicted"/>
<accession>A0A7C9HLA3</accession>
<dbReference type="Proteomes" id="UP000479692">
    <property type="component" value="Unassembled WGS sequence"/>
</dbReference>
<reference evidence="2 3" key="1">
    <citation type="submission" date="2019-12" db="EMBL/GenBank/DDBJ databases">
        <authorList>
            <person name="Xu J."/>
        </authorList>
    </citation>
    <scope>NUCLEOTIDE SEQUENCE [LARGE SCALE GENOMIC DNA]</scope>
    <source>
        <strain evidence="2 3">HX-5-24</strain>
    </source>
</reference>
<sequence>MKWEPIETAPKDGRDLWLYTPNDEPAQVVGYWADSFGGWNWRDSVIAEMASEEMQPTHWQELPEAP</sequence>
<evidence type="ECO:0000259" key="1">
    <source>
        <dbReference type="Pfam" id="PF04448"/>
    </source>
</evidence>
<name>A0A7C9HLA3_9GAMM</name>
<dbReference type="InterPro" id="IPR007539">
    <property type="entry name" value="DUF551"/>
</dbReference>
<organism evidence="2 3">
    <name type="scientific">Noviluteimonas gilva</name>
    <dbReference type="NCBI Taxonomy" id="2682097"/>
    <lineage>
        <taxon>Bacteria</taxon>
        <taxon>Pseudomonadati</taxon>
        <taxon>Pseudomonadota</taxon>
        <taxon>Gammaproteobacteria</taxon>
        <taxon>Lysobacterales</taxon>
        <taxon>Lysobacteraceae</taxon>
        <taxon>Noviluteimonas</taxon>
    </lineage>
</organism>
<gene>
    <name evidence="2" type="ORF">GN331_04830</name>
</gene>
<dbReference type="RefSeq" id="WP_156640714.1">
    <property type="nucleotide sequence ID" value="NZ_WOXT01000001.1"/>
</dbReference>
<dbReference type="Pfam" id="PF04448">
    <property type="entry name" value="DUF551"/>
    <property type="match status" value="1"/>
</dbReference>
<protein>
    <submittedName>
        <fullName evidence="2">DUF551 domain-containing protein</fullName>
    </submittedName>
</protein>
<dbReference type="EMBL" id="WOXT01000001">
    <property type="protein sequence ID" value="MUV13530.1"/>
    <property type="molecule type" value="Genomic_DNA"/>
</dbReference>
<evidence type="ECO:0000313" key="2">
    <source>
        <dbReference type="EMBL" id="MUV13530.1"/>
    </source>
</evidence>
<evidence type="ECO:0000313" key="3">
    <source>
        <dbReference type="Proteomes" id="UP000479692"/>
    </source>
</evidence>
<keyword evidence="3" id="KW-1185">Reference proteome</keyword>
<feature type="domain" description="DUF551" evidence="1">
    <location>
        <begin position="10"/>
        <end position="66"/>
    </location>
</feature>
<dbReference type="AlphaFoldDB" id="A0A7C9HLA3"/>